<dbReference type="InterPro" id="IPR038299">
    <property type="entry name" value="DAO_C_sf"/>
</dbReference>
<comment type="pathway">
    <text evidence="2">Polyol metabolism; glycerol degradation via glycerol kinase pathway; glycerone phosphate from sn-glycerol 3-phosphate (aerobic route): step 1/1.</text>
</comment>
<dbReference type="PANTHER" id="PTHR11985">
    <property type="entry name" value="GLYCEROL-3-PHOSPHATE DEHYDROGENASE"/>
    <property type="match status" value="1"/>
</dbReference>
<evidence type="ECO:0000256" key="1">
    <source>
        <dbReference type="ARBA" id="ARBA00001974"/>
    </source>
</evidence>
<evidence type="ECO:0000256" key="4">
    <source>
        <dbReference type="ARBA" id="ARBA00013029"/>
    </source>
</evidence>
<keyword evidence="7" id="KW-0319">Glycerol metabolism</keyword>
<evidence type="ECO:0000256" key="6">
    <source>
        <dbReference type="ARBA" id="ARBA00022630"/>
    </source>
</evidence>
<evidence type="ECO:0000313" key="14">
    <source>
        <dbReference type="EMBL" id="GGJ05520.1"/>
    </source>
</evidence>
<keyword evidence="8" id="KW-0274">FAD</keyword>
<keyword evidence="15" id="KW-1185">Reference proteome</keyword>
<comment type="catalytic activity">
    <reaction evidence="10">
        <text>a quinone + sn-glycerol 3-phosphate = dihydroxyacetone phosphate + a quinol</text>
        <dbReference type="Rhea" id="RHEA:18977"/>
        <dbReference type="ChEBI" id="CHEBI:24646"/>
        <dbReference type="ChEBI" id="CHEBI:57597"/>
        <dbReference type="ChEBI" id="CHEBI:57642"/>
        <dbReference type="ChEBI" id="CHEBI:132124"/>
        <dbReference type="EC" id="1.1.5.3"/>
    </reaction>
</comment>
<feature type="region of interest" description="Disordered" evidence="11">
    <location>
        <begin position="616"/>
        <end position="647"/>
    </location>
</feature>
<evidence type="ECO:0000256" key="8">
    <source>
        <dbReference type="ARBA" id="ARBA00022827"/>
    </source>
</evidence>
<feature type="domain" description="FAD dependent oxidoreductase" evidence="12">
    <location>
        <begin position="249"/>
        <end position="418"/>
    </location>
</feature>
<accession>A0A917K8X4</accession>
<dbReference type="PRINTS" id="PR01001">
    <property type="entry name" value="FADG3PDH"/>
</dbReference>
<reference evidence="14" key="2">
    <citation type="submission" date="2020-09" db="EMBL/GenBank/DDBJ databases">
        <authorList>
            <person name="Sun Q."/>
            <person name="Ohkuma M."/>
        </authorList>
    </citation>
    <scope>NUCLEOTIDE SEQUENCE</scope>
    <source>
        <strain evidence="14">JCM 18487</strain>
    </source>
</reference>
<dbReference type="InterPro" id="IPR000447">
    <property type="entry name" value="G3P_DH_FAD-dep"/>
</dbReference>
<dbReference type="GO" id="GO:0004368">
    <property type="term" value="F:glycerol-3-phosphate dehydrogenase (quinone) activity"/>
    <property type="evidence" value="ECO:0007669"/>
    <property type="project" value="UniProtKB-EC"/>
</dbReference>
<dbReference type="PANTHER" id="PTHR11985:SF35">
    <property type="entry name" value="ANAEROBIC GLYCEROL-3-PHOSPHATE DEHYDROGENASE SUBUNIT A"/>
    <property type="match status" value="1"/>
</dbReference>
<organism evidence="14 15">
    <name type="scientific">Alicyclobacillus cellulosilyticus</name>
    <dbReference type="NCBI Taxonomy" id="1003997"/>
    <lineage>
        <taxon>Bacteria</taxon>
        <taxon>Bacillati</taxon>
        <taxon>Bacillota</taxon>
        <taxon>Bacilli</taxon>
        <taxon>Bacillales</taxon>
        <taxon>Alicyclobacillaceae</taxon>
        <taxon>Alicyclobacillus</taxon>
    </lineage>
</organism>
<feature type="compositionally biased region" description="Polar residues" evidence="11">
    <location>
        <begin position="616"/>
        <end position="637"/>
    </location>
</feature>
<keyword evidence="6" id="KW-0285">Flavoprotein</keyword>
<evidence type="ECO:0000256" key="3">
    <source>
        <dbReference type="ARBA" id="ARBA00007330"/>
    </source>
</evidence>
<evidence type="ECO:0000256" key="11">
    <source>
        <dbReference type="SAM" id="MobiDB-lite"/>
    </source>
</evidence>
<dbReference type="GO" id="GO:0046168">
    <property type="term" value="P:glycerol-3-phosphate catabolic process"/>
    <property type="evidence" value="ECO:0007669"/>
    <property type="project" value="TreeGrafter"/>
</dbReference>
<dbReference type="EMBL" id="BMOY01000017">
    <property type="protein sequence ID" value="GGJ05520.1"/>
    <property type="molecule type" value="Genomic_DNA"/>
</dbReference>
<evidence type="ECO:0000256" key="9">
    <source>
        <dbReference type="ARBA" id="ARBA00023002"/>
    </source>
</evidence>
<keyword evidence="9" id="KW-0560">Oxidoreductase</keyword>
<feature type="domain" description="Alpha-glycerophosphate oxidase C-terminal" evidence="13">
    <location>
        <begin position="469"/>
        <end position="580"/>
    </location>
</feature>
<dbReference type="Gene3D" id="3.30.9.10">
    <property type="entry name" value="D-Amino Acid Oxidase, subunit A, domain 2"/>
    <property type="match status" value="2"/>
</dbReference>
<feature type="domain" description="FAD dependent oxidoreductase" evidence="12">
    <location>
        <begin position="21"/>
        <end position="238"/>
    </location>
</feature>
<gene>
    <name evidence="14" type="primary">glpD</name>
    <name evidence="14" type="ORF">GCM10010885_13330</name>
</gene>
<dbReference type="InterPro" id="IPR031656">
    <property type="entry name" value="DAO_C"/>
</dbReference>
<sequence>MAWAAEERGRMLSAAARQMWDVIVIGGGITGAGIAREAALAGLRVALFEARDFAAGTSSRSTKLFHGGLRYLEHGEISLVREGGREREGMQNLAPHLVRPLPFLLPTYRGMKYGRTAMGLAVWVYDWLAKVAPEERRKVLRAHEVLAREPDLAADGLTGGVLYHEYLTDDARLTLTVVKSAVALGAVAVNYAPVVDLVFADGRVAGVVVEDAAAGSGSRFTVRGKVVVNATGPWMEAVLALERRCAEAGAAANAAGAGAGGAESDGAAGKDGIASWRRDERGMPRILHSRGAHIVVPRDRLPLRHAVSVQTPDGRLAFFIPRGPVTYIGTTDERYEGDLAHPPVTAHDVAYLLQLANRFFPGRNLAETDILGRFAGVRPLVVEPGRDAGKDTKDVSRRDVVFVTPGGVVTIAGGKLTAWRKMAEDALCVVYGELRRRFGWDADRRLATRARRLSATAPLVGGWRIPPRGLDAWAEAEGKRLAAAYGVAAEDASRLARRYGDVAEEVLAAAAEADRRWVAPGVPLMWAELHYFVRHEMAVHLADALVRRVPFGWFGGPAAVAAAPAVAQAMARLRGWNEEETAAELARLLAESYWADGPAGLAAPWTQRHVSQAPNTQVIPQNTNTPASPSAWPSQPEMNGPPHIPIE</sequence>
<dbReference type="Gene3D" id="1.10.8.870">
    <property type="entry name" value="Alpha-glycerophosphate oxidase, cap domain"/>
    <property type="match status" value="1"/>
</dbReference>
<proteinExistence type="inferred from homology"/>
<dbReference type="Gene3D" id="3.50.50.60">
    <property type="entry name" value="FAD/NAD(P)-binding domain"/>
    <property type="match status" value="2"/>
</dbReference>
<dbReference type="AlphaFoldDB" id="A0A917K8X4"/>
<dbReference type="InterPro" id="IPR006076">
    <property type="entry name" value="FAD-dep_OxRdtase"/>
</dbReference>
<dbReference type="Pfam" id="PF01266">
    <property type="entry name" value="DAO"/>
    <property type="match status" value="2"/>
</dbReference>
<evidence type="ECO:0000259" key="12">
    <source>
        <dbReference type="Pfam" id="PF01266"/>
    </source>
</evidence>
<protein>
    <recommendedName>
        <fullName evidence="5">Aerobic glycerol-3-phosphate dehydrogenase</fullName>
        <ecNumber evidence="4">1.1.5.3</ecNumber>
    </recommendedName>
</protein>
<evidence type="ECO:0000256" key="5">
    <source>
        <dbReference type="ARBA" id="ARBA00017956"/>
    </source>
</evidence>
<evidence type="ECO:0000256" key="10">
    <source>
        <dbReference type="ARBA" id="ARBA00049055"/>
    </source>
</evidence>
<comment type="cofactor">
    <cofactor evidence="1">
        <name>FAD</name>
        <dbReference type="ChEBI" id="CHEBI:57692"/>
    </cofactor>
</comment>
<evidence type="ECO:0000259" key="13">
    <source>
        <dbReference type="Pfam" id="PF16901"/>
    </source>
</evidence>
<dbReference type="SUPFAM" id="SSF54373">
    <property type="entry name" value="FAD-linked reductases, C-terminal domain"/>
    <property type="match status" value="1"/>
</dbReference>
<dbReference type="Pfam" id="PF16901">
    <property type="entry name" value="DAO_C"/>
    <property type="match status" value="1"/>
</dbReference>
<evidence type="ECO:0000313" key="15">
    <source>
        <dbReference type="Proteomes" id="UP000637695"/>
    </source>
</evidence>
<comment type="caution">
    <text evidence="14">The sequence shown here is derived from an EMBL/GenBank/DDBJ whole genome shotgun (WGS) entry which is preliminary data.</text>
</comment>
<comment type="similarity">
    <text evidence="3">Belongs to the FAD-dependent glycerol-3-phosphate dehydrogenase family.</text>
</comment>
<evidence type="ECO:0000256" key="7">
    <source>
        <dbReference type="ARBA" id="ARBA00022798"/>
    </source>
</evidence>
<dbReference type="SUPFAM" id="SSF51905">
    <property type="entry name" value="FAD/NAD(P)-binding domain"/>
    <property type="match status" value="1"/>
</dbReference>
<reference evidence="14" key="1">
    <citation type="journal article" date="2014" name="Int. J. Syst. Evol. Microbiol.">
        <title>Complete genome sequence of Corynebacterium casei LMG S-19264T (=DSM 44701T), isolated from a smear-ripened cheese.</title>
        <authorList>
            <consortium name="US DOE Joint Genome Institute (JGI-PGF)"/>
            <person name="Walter F."/>
            <person name="Albersmeier A."/>
            <person name="Kalinowski J."/>
            <person name="Ruckert C."/>
        </authorList>
    </citation>
    <scope>NUCLEOTIDE SEQUENCE</scope>
    <source>
        <strain evidence="14">JCM 18487</strain>
    </source>
</reference>
<dbReference type="GO" id="GO:0006071">
    <property type="term" value="P:glycerol metabolic process"/>
    <property type="evidence" value="ECO:0007669"/>
    <property type="project" value="UniProtKB-KW"/>
</dbReference>
<evidence type="ECO:0000256" key="2">
    <source>
        <dbReference type="ARBA" id="ARBA00004977"/>
    </source>
</evidence>
<name>A0A917K8X4_9BACL</name>
<dbReference type="Proteomes" id="UP000637695">
    <property type="component" value="Unassembled WGS sequence"/>
</dbReference>
<dbReference type="InterPro" id="IPR036188">
    <property type="entry name" value="FAD/NAD-bd_sf"/>
</dbReference>
<dbReference type="EC" id="1.1.5.3" evidence="4"/>